<evidence type="ECO:0008006" key="4">
    <source>
        <dbReference type="Google" id="ProtNLM"/>
    </source>
</evidence>
<dbReference type="AlphaFoldDB" id="W1PCE8"/>
<dbReference type="Gramene" id="ERN07597">
    <property type="protein sequence ID" value="ERN07597"/>
    <property type="gene ID" value="AMTR_s00157p00058620"/>
</dbReference>
<dbReference type="Gene3D" id="2.40.70.10">
    <property type="entry name" value="Acid Proteases"/>
    <property type="match status" value="1"/>
</dbReference>
<dbReference type="EMBL" id="KI393724">
    <property type="protein sequence ID" value="ERN07597.1"/>
    <property type="molecule type" value="Genomic_DNA"/>
</dbReference>
<sequence length="213" mass="22581">ATALGLGQVEEDGVKDLPAAVAAAESLMDYKLDASSEVLCKAKEGGRKEIGTPNNNEVGDPSGIPLANQEPRRISLDTSFVKAPIKPRVVEEGERGSRSSNSPSASHNTKGGKRDPTNGGLMYVRITLNGKDMRAMADTGTTHNFVVDQEIARLGLKLGGDTSRMKTVNSASQLVVGTACDVLVNVGTWSRHIVLLVVALDGFDVNLGWSSWH</sequence>
<keyword evidence="3" id="KW-1185">Reference proteome</keyword>
<reference evidence="3" key="1">
    <citation type="journal article" date="2013" name="Science">
        <title>The Amborella genome and the evolution of flowering plants.</title>
        <authorList>
            <consortium name="Amborella Genome Project"/>
        </authorList>
    </citation>
    <scope>NUCLEOTIDE SEQUENCE [LARGE SCALE GENOMIC DNA]</scope>
</reference>
<feature type="region of interest" description="Disordered" evidence="1">
    <location>
        <begin position="85"/>
        <end position="120"/>
    </location>
</feature>
<feature type="non-terminal residue" evidence="2">
    <location>
        <position position="1"/>
    </location>
</feature>
<dbReference type="Pfam" id="PF13650">
    <property type="entry name" value="Asp_protease_2"/>
    <property type="match status" value="1"/>
</dbReference>
<protein>
    <recommendedName>
        <fullName evidence="4">Aspartic peptidase DDI1-type domain-containing protein</fullName>
    </recommendedName>
</protein>
<dbReference type="Proteomes" id="UP000017836">
    <property type="component" value="Unassembled WGS sequence"/>
</dbReference>
<accession>W1PCE8</accession>
<organism evidence="2 3">
    <name type="scientific">Amborella trichopoda</name>
    <dbReference type="NCBI Taxonomy" id="13333"/>
    <lineage>
        <taxon>Eukaryota</taxon>
        <taxon>Viridiplantae</taxon>
        <taxon>Streptophyta</taxon>
        <taxon>Embryophyta</taxon>
        <taxon>Tracheophyta</taxon>
        <taxon>Spermatophyta</taxon>
        <taxon>Magnoliopsida</taxon>
        <taxon>Amborellales</taxon>
        <taxon>Amborellaceae</taxon>
        <taxon>Amborella</taxon>
    </lineage>
</organism>
<evidence type="ECO:0000313" key="3">
    <source>
        <dbReference type="Proteomes" id="UP000017836"/>
    </source>
</evidence>
<dbReference type="InterPro" id="IPR021109">
    <property type="entry name" value="Peptidase_aspartic_dom_sf"/>
</dbReference>
<dbReference type="HOGENOM" id="CLU_1297307_0_0_1"/>
<proteinExistence type="predicted"/>
<feature type="region of interest" description="Disordered" evidence="1">
    <location>
        <begin position="44"/>
        <end position="73"/>
    </location>
</feature>
<evidence type="ECO:0000313" key="2">
    <source>
        <dbReference type="EMBL" id="ERN07597.1"/>
    </source>
</evidence>
<dbReference type="CDD" id="cd00303">
    <property type="entry name" value="retropepsin_like"/>
    <property type="match status" value="1"/>
</dbReference>
<dbReference type="SUPFAM" id="SSF50630">
    <property type="entry name" value="Acid proteases"/>
    <property type="match status" value="1"/>
</dbReference>
<gene>
    <name evidence="2" type="ORF">AMTR_s00157p00058620</name>
</gene>
<evidence type="ECO:0000256" key="1">
    <source>
        <dbReference type="SAM" id="MobiDB-lite"/>
    </source>
</evidence>
<name>W1PCE8_AMBTC</name>
<feature type="compositionally biased region" description="Basic and acidic residues" evidence="1">
    <location>
        <begin position="88"/>
        <end position="97"/>
    </location>
</feature>